<dbReference type="CDD" id="cd00093">
    <property type="entry name" value="HTH_XRE"/>
    <property type="match status" value="1"/>
</dbReference>
<feature type="domain" description="HTH cro/C1-type" evidence="5">
    <location>
        <begin position="127"/>
        <end position="181"/>
    </location>
</feature>
<name>A3MTQ6_PYRCJ</name>
<dbReference type="Pfam" id="PF26553">
    <property type="entry name" value="PDDEXK_19"/>
    <property type="match status" value="1"/>
</dbReference>
<dbReference type="HOGENOM" id="CLU_1113915_0_0_2"/>
<organism evidence="6 7">
    <name type="scientific">Pyrobaculum calidifontis (strain DSM 21063 / JCM 11548 / VA1)</name>
    <dbReference type="NCBI Taxonomy" id="410359"/>
    <lineage>
        <taxon>Archaea</taxon>
        <taxon>Thermoproteota</taxon>
        <taxon>Thermoprotei</taxon>
        <taxon>Thermoproteales</taxon>
        <taxon>Thermoproteaceae</taxon>
        <taxon>Pyrobaculum</taxon>
    </lineage>
</organism>
<evidence type="ECO:0000256" key="4">
    <source>
        <dbReference type="HAMAP-Rule" id="MF_00584"/>
    </source>
</evidence>
<evidence type="ECO:0000313" key="7">
    <source>
        <dbReference type="Proteomes" id="UP000001431"/>
    </source>
</evidence>
<keyword evidence="2 4" id="KW-0238">DNA-binding</keyword>
<reference evidence="6" key="1">
    <citation type="submission" date="2007-02" db="EMBL/GenBank/DDBJ databases">
        <title>Complete sequence of Pyrobaculum calidifontis JCM 11548.</title>
        <authorList>
            <consortium name="US DOE Joint Genome Institute"/>
            <person name="Copeland A."/>
            <person name="Lucas S."/>
            <person name="Lapidus A."/>
            <person name="Barry K."/>
            <person name="Glavina del Rio T."/>
            <person name="Dalin E."/>
            <person name="Tice H."/>
            <person name="Pitluck S."/>
            <person name="Chain P."/>
            <person name="Malfatti S."/>
            <person name="Shin M."/>
            <person name="Vergez L."/>
            <person name="Schmutz J."/>
            <person name="Larimer F."/>
            <person name="Land M."/>
            <person name="Hauser L."/>
            <person name="Kyrpides N."/>
            <person name="Mikhailova N."/>
            <person name="Cozen A.E."/>
            <person name="Fitz-Gibbon S.T."/>
            <person name="House C.H."/>
            <person name="Saltikov C."/>
            <person name="Lowe T.M."/>
            <person name="Richardson P."/>
        </authorList>
    </citation>
    <scope>NUCLEOTIDE SEQUENCE [LARGE SCALE GENOMIC DNA]</scope>
    <source>
        <strain evidence="6">JCM 11548</strain>
    </source>
</reference>
<dbReference type="PROSITE" id="PS50943">
    <property type="entry name" value="HTH_CROC1"/>
    <property type="match status" value="1"/>
</dbReference>
<evidence type="ECO:0000313" key="6">
    <source>
        <dbReference type="EMBL" id="ABO08023.1"/>
    </source>
</evidence>
<dbReference type="Gene3D" id="1.10.260.40">
    <property type="entry name" value="lambda repressor-like DNA-binding domains"/>
    <property type="match status" value="1"/>
</dbReference>
<dbReference type="SUPFAM" id="SSF47413">
    <property type="entry name" value="lambda repressor-like DNA-binding domains"/>
    <property type="match status" value="1"/>
</dbReference>
<dbReference type="eggNOG" id="arCOG04152">
    <property type="taxonomic scope" value="Archaea"/>
</dbReference>
<dbReference type="InterPro" id="IPR001387">
    <property type="entry name" value="Cro/C1-type_HTH"/>
</dbReference>
<keyword evidence="3 4" id="KW-0804">Transcription</keyword>
<dbReference type="OrthoDB" id="31424at2157"/>
<dbReference type="SMART" id="SM00530">
    <property type="entry name" value="HTH_XRE"/>
    <property type="match status" value="1"/>
</dbReference>
<keyword evidence="1 4" id="KW-0805">Transcription regulation</keyword>
<dbReference type="RefSeq" id="WP_011849281.1">
    <property type="nucleotide sequence ID" value="NC_009073.1"/>
</dbReference>
<sequence>MKLLEATLNIVKARGEPLFLDVSRPYAYTLVAEINRERMLIRIAQNAEDVSGSSIKDLKLLSSYTNVTSLCITSTVRGEVLRRGVVYTRDNITFISLSTFTDLVDGKPPIFRLNHGSITAAVDGKKLRQRREEAGISLGALAKELGVSRETVYRYEREEIEAPAKIAQKLIDMFGEDVIKKISIDKVHVSAEELASRSLGKDTYKLVDSHPDALRVQDRVLFISTSADKFQKTVELANALGVEVEKSG</sequence>
<dbReference type="AlphaFoldDB" id="A3MTQ6"/>
<gene>
    <name evidence="6" type="ordered locus">Pcal_0596</name>
</gene>
<evidence type="ECO:0000259" key="5">
    <source>
        <dbReference type="PROSITE" id="PS50943"/>
    </source>
</evidence>
<dbReference type="HAMAP" id="MF_00584">
    <property type="entry name" value="HTH_type_cro_C1"/>
    <property type="match status" value="1"/>
</dbReference>
<dbReference type="Proteomes" id="UP000001431">
    <property type="component" value="Chromosome"/>
</dbReference>
<accession>A3MTQ6</accession>
<keyword evidence="7" id="KW-1185">Reference proteome</keyword>
<proteinExistence type="inferred from homology"/>
<evidence type="ECO:0000256" key="2">
    <source>
        <dbReference type="ARBA" id="ARBA00023125"/>
    </source>
</evidence>
<dbReference type="InterPro" id="IPR010982">
    <property type="entry name" value="Lambda_DNA-bd_dom_sf"/>
</dbReference>
<dbReference type="GeneID" id="4908906"/>
<dbReference type="GO" id="GO:0003677">
    <property type="term" value="F:DNA binding"/>
    <property type="evidence" value="ECO:0007669"/>
    <property type="project" value="UniProtKB-KW"/>
</dbReference>
<dbReference type="KEGG" id="pcl:Pcal_0596"/>
<protein>
    <recommendedName>
        <fullName evidence="4">Putative HTH-type transcriptional regulatory protein Pcal_0596</fullName>
    </recommendedName>
</protein>
<dbReference type="STRING" id="410359.Pcal_0596"/>
<dbReference type="EMBL" id="CP000561">
    <property type="protein sequence ID" value="ABO08023.1"/>
    <property type="molecule type" value="Genomic_DNA"/>
</dbReference>
<dbReference type="Pfam" id="PF01381">
    <property type="entry name" value="HTH_3"/>
    <property type="match status" value="1"/>
</dbReference>
<dbReference type="GO" id="GO:0003700">
    <property type="term" value="F:DNA-binding transcription factor activity"/>
    <property type="evidence" value="ECO:0007669"/>
    <property type="project" value="UniProtKB-UniRule"/>
</dbReference>
<evidence type="ECO:0000256" key="3">
    <source>
        <dbReference type="ARBA" id="ARBA00023163"/>
    </source>
</evidence>
<dbReference type="InterPro" id="IPR059051">
    <property type="entry name" value="MTH_967_PDDEXK"/>
</dbReference>
<evidence type="ECO:0000256" key="1">
    <source>
        <dbReference type="ARBA" id="ARBA00023015"/>
    </source>
</evidence>
<dbReference type="InterPro" id="IPR020886">
    <property type="entry name" value="MTH_967-like"/>
</dbReference>